<keyword evidence="2" id="KW-1185">Reference proteome</keyword>
<organism evidence="1 2">
    <name type="scientific">Dioscorea alata</name>
    <name type="common">Purple yam</name>
    <dbReference type="NCBI Taxonomy" id="55571"/>
    <lineage>
        <taxon>Eukaryota</taxon>
        <taxon>Viridiplantae</taxon>
        <taxon>Streptophyta</taxon>
        <taxon>Embryophyta</taxon>
        <taxon>Tracheophyta</taxon>
        <taxon>Spermatophyta</taxon>
        <taxon>Magnoliopsida</taxon>
        <taxon>Liliopsida</taxon>
        <taxon>Dioscoreales</taxon>
        <taxon>Dioscoreaceae</taxon>
        <taxon>Dioscorea</taxon>
    </lineage>
</organism>
<dbReference type="EC" id="3.2.1.14" evidence="1"/>
<dbReference type="Proteomes" id="UP000827976">
    <property type="component" value="Chromosome 8"/>
</dbReference>
<dbReference type="EMBL" id="CM037018">
    <property type="protein sequence ID" value="KAH7673752.1"/>
    <property type="molecule type" value="Genomic_DNA"/>
</dbReference>
<accession>A0ACB7VIB2</accession>
<evidence type="ECO:0000313" key="1">
    <source>
        <dbReference type="EMBL" id="KAH7673752.1"/>
    </source>
</evidence>
<keyword evidence="1" id="KW-0378">Hydrolase</keyword>
<protein>
    <submittedName>
        <fullName evidence="1">Chitinase protein</fullName>
        <ecNumber evidence="1">3.2.1.14</ecNumber>
    </submittedName>
</protein>
<evidence type="ECO:0000313" key="2">
    <source>
        <dbReference type="Proteomes" id="UP000827976"/>
    </source>
</evidence>
<comment type="caution">
    <text evidence="1">The sequence shown here is derived from an EMBL/GenBank/DDBJ whole genome shotgun (WGS) entry which is preliminary data.</text>
</comment>
<keyword evidence="1" id="KW-0326">Glycosidase</keyword>
<name>A0ACB7VIB2_DIOAL</name>
<proteinExistence type="predicted"/>
<gene>
    <name evidence="1" type="ORF">IHE45_08G028100</name>
</gene>
<reference evidence="2" key="1">
    <citation type="journal article" date="2022" name="Nat. Commun.">
        <title>Chromosome evolution and the genetic basis of agronomically important traits in greater yam.</title>
        <authorList>
            <person name="Bredeson J.V."/>
            <person name="Lyons J.B."/>
            <person name="Oniyinde I.O."/>
            <person name="Okereke N.R."/>
            <person name="Kolade O."/>
            <person name="Nnabue I."/>
            <person name="Nwadili C.O."/>
            <person name="Hribova E."/>
            <person name="Parker M."/>
            <person name="Nwogha J."/>
            <person name="Shu S."/>
            <person name="Carlson J."/>
            <person name="Kariba R."/>
            <person name="Muthemba S."/>
            <person name="Knop K."/>
            <person name="Barton G.J."/>
            <person name="Sherwood A.V."/>
            <person name="Lopez-Montes A."/>
            <person name="Asiedu R."/>
            <person name="Jamnadass R."/>
            <person name="Muchugi A."/>
            <person name="Goodstein D."/>
            <person name="Egesi C.N."/>
            <person name="Featherston J."/>
            <person name="Asfaw A."/>
            <person name="Simpson G.G."/>
            <person name="Dolezel J."/>
            <person name="Hendre P.S."/>
            <person name="Van Deynze A."/>
            <person name="Kumar P.L."/>
            <person name="Obidiegwu J.E."/>
            <person name="Bhattacharjee R."/>
            <person name="Rokhsar D.S."/>
        </authorList>
    </citation>
    <scope>NUCLEOTIDE SEQUENCE [LARGE SCALE GENOMIC DNA]</scope>
    <source>
        <strain evidence="2">cv. TDa95/00328</strain>
    </source>
</reference>
<sequence length="321" mass="35139">MATKKTQTLLLLLTLAALSISCNAGIGDITTYWGQNSSEPSLAEACSRGNYDIVVIGFLHKFGNFQNPEINLAGHCDPTIPHDCAKISPDIKACQSQGIKVFLSLGGSEATLVSTEDAQWLADYLWNNFLGGSSSSRPLGDAVLDGIDFDITGEPTTLYWDELAQMLYDYSQYSQQEQGKKVYLSAIPQCPYPDYWIGKALDTGLFDYVWVEFFNNQRCQYSNGNAINLLNSWEEWTSSVPNATIFLGLPASPDAAFSGGYLTPGQLVSEVLPYVINSDKYGGVMLWNFYFDNISGYSSEIRNVNLESLPAGHSSAIKASA</sequence>